<dbReference type="Proteomes" id="UP000327011">
    <property type="component" value="Unassembled WGS sequence"/>
</dbReference>
<protein>
    <submittedName>
        <fullName evidence="2">DUF1330 domain-containing protein</fullName>
    </submittedName>
</protein>
<dbReference type="SUPFAM" id="SSF54909">
    <property type="entry name" value="Dimeric alpha+beta barrel"/>
    <property type="match status" value="1"/>
</dbReference>
<gene>
    <name evidence="2" type="ORF">F5972_07465</name>
</gene>
<evidence type="ECO:0000313" key="3">
    <source>
        <dbReference type="Proteomes" id="UP000327011"/>
    </source>
</evidence>
<name>A0A5J5K826_9ACTN</name>
<reference evidence="2 3" key="1">
    <citation type="submission" date="2019-09" db="EMBL/GenBank/DDBJ databases">
        <title>Screening of Novel Bioactive Compounds from Soil-Associated.</title>
        <authorList>
            <person name="Gong X."/>
        </authorList>
    </citation>
    <scope>NUCLEOTIDE SEQUENCE [LARGE SCALE GENOMIC DNA]</scope>
    <source>
        <strain evidence="2 3">Gxj-6</strain>
    </source>
</reference>
<proteinExistence type="predicted"/>
<dbReference type="RefSeq" id="WP_150932373.1">
    <property type="nucleotide sequence ID" value="NZ_VYTZ01000002.1"/>
</dbReference>
<evidence type="ECO:0000259" key="1">
    <source>
        <dbReference type="Pfam" id="PF07045"/>
    </source>
</evidence>
<accession>A0A5J5K826</accession>
<dbReference type="EMBL" id="VYTZ01000002">
    <property type="protein sequence ID" value="KAA9380915.1"/>
    <property type="molecule type" value="Genomic_DNA"/>
</dbReference>
<dbReference type="InterPro" id="IPR010753">
    <property type="entry name" value="DUF1330"/>
</dbReference>
<dbReference type="AlphaFoldDB" id="A0A5J5K826"/>
<dbReference type="PANTHER" id="PTHR41521:SF4">
    <property type="entry name" value="BLR0684 PROTEIN"/>
    <property type="match status" value="1"/>
</dbReference>
<sequence>MPAYAIAQLRDVAVGADIVEYLRRIDATLEPFGGRFVIHGGEAEVLEGSWPQTLIVIGFPDLDTARAWYRSPAYQEILPLRTRNSSGDAVLLPGVDEDHRALDVLAPA</sequence>
<evidence type="ECO:0000313" key="2">
    <source>
        <dbReference type="EMBL" id="KAA9380915.1"/>
    </source>
</evidence>
<dbReference type="Pfam" id="PF07045">
    <property type="entry name" value="DUF1330"/>
    <property type="match status" value="1"/>
</dbReference>
<dbReference type="InterPro" id="IPR011008">
    <property type="entry name" value="Dimeric_a/b-barrel"/>
</dbReference>
<keyword evidence="3" id="KW-1185">Reference proteome</keyword>
<dbReference type="PANTHER" id="PTHR41521">
    <property type="match status" value="1"/>
</dbReference>
<comment type="caution">
    <text evidence="2">The sequence shown here is derived from an EMBL/GenBank/DDBJ whole genome shotgun (WGS) entry which is preliminary data.</text>
</comment>
<feature type="domain" description="DUF1330" evidence="1">
    <location>
        <begin position="2"/>
        <end position="95"/>
    </location>
</feature>
<organism evidence="2 3">
    <name type="scientific">Microbispora cellulosiformans</name>
    <dbReference type="NCBI Taxonomy" id="2614688"/>
    <lineage>
        <taxon>Bacteria</taxon>
        <taxon>Bacillati</taxon>
        <taxon>Actinomycetota</taxon>
        <taxon>Actinomycetes</taxon>
        <taxon>Streptosporangiales</taxon>
        <taxon>Streptosporangiaceae</taxon>
        <taxon>Microbispora</taxon>
    </lineage>
</organism>
<dbReference type="Gene3D" id="3.30.70.100">
    <property type="match status" value="1"/>
</dbReference>